<organism evidence="1 2">
    <name type="scientific">Thelohanellus kitauei</name>
    <name type="common">Myxosporean</name>
    <dbReference type="NCBI Taxonomy" id="669202"/>
    <lineage>
        <taxon>Eukaryota</taxon>
        <taxon>Metazoa</taxon>
        <taxon>Cnidaria</taxon>
        <taxon>Myxozoa</taxon>
        <taxon>Myxosporea</taxon>
        <taxon>Bivalvulida</taxon>
        <taxon>Platysporina</taxon>
        <taxon>Myxobolidae</taxon>
        <taxon>Thelohanellus</taxon>
    </lineage>
</organism>
<dbReference type="AlphaFoldDB" id="A0A0C2IZR6"/>
<gene>
    <name evidence="1" type="ORF">RF11_03349</name>
</gene>
<keyword evidence="2" id="KW-1185">Reference proteome</keyword>
<evidence type="ECO:0000313" key="1">
    <source>
        <dbReference type="EMBL" id="KII62307.1"/>
    </source>
</evidence>
<accession>A0A0C2IZR6</accession>
<protein>
    <submittedName>
        <fullName evidence="1">Uncharacterized protein</fullName>
    </submittedName>
</protein>
<name>A0A0C2IZR6_THEKT</name>
<dbReference type="Proteomes" id="UP000031668">
    <property type="component" value="Unassembled WGS sequence"/>
</dbReference>
<comment type="caution">
    <text evidence="1">The sequence shown here is derived from an EMBL/GenBank/DDBJ whole genome shotgun (WGS) entry which is preliminary data.</text>
</comment>
<sequence length="109" mass="12203">MVLCHIITNFVHINSRLPLYPIEHIETPKADAIHLILELLKNLFYFLSLMRLSILALHILRRNEVSAEATKDVHVSPNSPKNQDGCANTVKASCHGDRQSCLMVNSDSG</sequence>
<reference evidence="1 2" key="1">
    <citation type="journal article" date="2014" name="Genome Biol. Evol.">
        <title>The genome of the myxosporean Thelohanellus kitauei shows adaptations to nutrient acquisition within its fish host.</title>
        <authorList>
            <person name="Yang Y."/>
            <person name="Xiong J."/>
            <person name="Zhou Z."/>
            <person name="Huo F."/>
            <person name="Miao W."/>
            <person name="Ran C."/>
            <person name="Liu Y."/>
            <person name="Zhang J."/>
            <person name="Feng J."/>
            <person name="Wang M."/>
            <person name="Wang M."/>
            <person name="Wang L."/>
            <person name="Yao B."/>
        </authorList>
    </citation>
    <scope>NUCLEOTIDE SEQUENCE [LARGE SCALE GENOMIC DNA]</scope>
    <source>
        <strain evidence="1">Wuqing</strain>
    </source>
</reference>
<proteinExistence type="predicted"/>
<dbReference type="EMBL" id="JWZT01005018">
    <property type="protein sequence ID" value="KII62307.1"/>
    <property type="molecule type" value="Genomic_DNA"/>
</dbReference>
<evidence type="ECO:0000313" key="2">
    <source>
        <dbReference type="Proteomes" id="UP000031668"/>
    </source>
</evidence>